<organism evidence="1 2">
    <name type="scientific">Athelia psychrophila</name>
    <dbReference type="NCBI Taxonomy" id="1759441"/>
    <lineage>
        <taxon>Eukaryota</taxon>
        <taxon>Fungi</taxon>
        <taxon>Dikarya</taxon>
        <taxon>Basidiomycota</taxon>
        <taxon>Agaricomycotina</taxon>
        <taxon>Agaricomycetes</taxon>
        <taxon>Agaricomycetidae</taxon>
        <taxon>Atheliales</taxon>
        <taxon>Atheliaceae</taxon>
        <taxon>Athelia</taxon>
    </lineage>
</organism>
<dbReference type="Proteomes" id="UP000076532">
    <property type="component" value="Unassembled WGS sequence"/>
</dbReference>
<gene>
    <name evidence="1" type="ORF">FIBSPDRAFT_950547</name>
</gene>
<proteinExistence type="predicted"/>
<dbReference type="Gene3D" id="1.10.580.10">
    <property type="entry name" value="Citrate Synthase, domain 1"/>
    <property type="match status" value="1"/>
</dbReference>
<evidence type="ECO:0000313" key="2">
    <source>
        <dbReference type="Proteomes" id="UP000076532"/>
    </source>
</evidence>
<dbReference type="STRING" id="436010.A0A166NMK8"/>
<dbReference type="AlphaFoldDB" id="A0A166NMK8"/>
<name>A0A166NMK8_9AGAM</name>
<evidence type="ECO:0000313" key="1">
    <source>
        <dbReference type="EMBL" id="KZP25178.1"/>
    </source>
</evidence>
<reference evidence="1 2" key="1">
    <citation type="journal article" date="2016" name="Mol. Biol. Evol.">
        <title>Comparative Genomics of Early-Diverging Mushroom-Forming Fungi Provides Insights into the Origins of Lignocellulose Decay Capabilities.</title>
        <authorList>
            <person name="Nagy L.G."/>
            <person name="Riley R."/>
            <person name="Tritt A."/>
            <person name="Adam C."/>
            <person name="Daum C."/>
            <person name="Floudas D."/>
            <person name="Sun H."/>
            <person name="Yadav J.S."/>
            <person name="Pangilinan J."/>
            <person name="Larsson K.H."/>
            <person name="Matsuura K."/>
            <person name="Barry K."/>
            <person name="Labutti K."/>
            <person name="Kuo R."/>
            <person name="Ohm R.A."/>
            <person name="Bhattacharya S.S."/>
            <person name="Shirouzu T."/>
            <person name="Yoshinaga Y."/>
            <person name="Martin F.M."/>
            <person name="Grigoriev I.V."/>
            <person name="Hibbett D.S."/>
        </authorList>
    </citation>
    <scope>NUCLEOTIDE SEQUENCE [LARGE SCALE GENOMIC DNA]</scope>
    <source>
        <strain evidence="1 2">CBS 109695</strain>
    </source>
</reference>
<dbReference type="GO" id="GO:0046912">
    <property type="term" value="F:acyltransferase activity, acyl groups converted into alkyl on transfer"/>
    <property type="evidence" value="ECO:0007669"/>
    <property type="project" value="InterPro"/>
</dbReference>
<dbReference type="EMBL" id="KV417522">
    <property type="protein sequence ID" value="KZP25178.1"/>
    <property type="molecule type" value="Genomic_DNA"/>
</dbReference>
<dbReference type="SUPFAM" id="SSF48256">
    <property type="entry name" value="Citrate synthase"/>
    <property type="match status" value="1"/>
</dbReference>
<dbReference type="InterPro" id="IPR016142">
    <property type="entry name" value="Citrate_synth-like_lrg_a-sub"/>
</dbReference>
<dbReference type="InterPro" id="IPR036969">
    <property type="entry name" value="Citrate_synthase_sf"/>
</dbReference>
<keyword evidence="2" id="KW-1185">Reference proteome</keyword>
<sequence length="181" mass="19983">MPISLLELHLSISSETRNKKRWAKHQDRSANNIPLATDPAKLIRSDGKALDSRADNNVLFADKPTSKTVTISCVASPSPSPPDSSIPATAFTALSASTAVGEREENEIPEDLRAVDHGSLNTPVMQSRITMGRQRDQYKTRVREMIHHSVVHSDTEDLFRSFRYDAHPMAILTSAFAYPGT</sequence>
<dbReference type="OrthoDB" id="435022at2759"/>
<protein>
    <submittedName>
        <fullName evidence="1">Uncharacterized protein</fullName>
    </submittedName>
</protein>
<accession>A0A166NMK8</accession>